<dbReference type="Pfam" id="PF08340">
    <property type="entry name" value="YicC-like_C"/>
    <property type="match status" value="1"/>
</dbReference>
<dbReference type="InterPro" id="IPR013527">
    <property type="entry name" value="YicC-like_N"/>
</dbReference>
<dbReference type="Proteomes" id="UP000248886">
    <property type="component" value="Unassembled WGS sequence"/>
</dbReference>
<evidence type="ECO:0000256" key="1">
    <source>
        <dbReference type="ARBA" id="ARBA00001968"/>
    </source>
</evidence>
<dbReference type="GO" id="GO:0016787">
    <property type="term" value="F:hydrolase activity"/>
    <property type="evidence" value="ECO:0007669"/>
    <property type="project" value="UniProtKB-KW"/>
</dbReference>
<protein>
    <submittedName>
        <fullName evidence="9">YicC family protein</fullName>
    </submittedName>
</protein>
<name>A0A2W1KKU0_ACIFR</name>
<keyword evidence="4" id="KW-0378">Hydrolase</keyword>
<feature type="domain" description="Endoribonuclease YicC-like N-terminal" evidence="7">
    <location>
        <begin position="2"/>
        <end position="153"/>
    </location>
</feature>
<evidence type="ECO:0000259" key="8">
    <source>
        <dbReference type="Pfam" id="PF08340"/>
    </source>
</evidence>
<dbReference type="PANTHER" id="PTHR30636:SF3">
    <property type="entry name" value="UPF0701 PROTEIN YICC"/>
    <property type="match status" value="1"/>
</dbReference>
<dbReference type="AlphaFoldDB" id="A0A2W1KKU0"/>
<dbReference type="Pfam" id="PF03755">
    <property type="entry name" value="YicC-like_N"/>
    <property type="match status" value="1"/>
</dbReference>
<keyword evidence="2" id="KW-0540">Nuclease</keyword>
<dbReference type="InterPro" id="IPR013551">
    <property type="entry name" value="YicC-like_C"/>
</dbReference>
<comment type="similarity">
    <text evidence="5">Belongs to the YicC/YloC family.</text>
</comment>
<reference evidence="9 10" key="1">
    <citation type="submission" date="2018-06" db="EMBL/GenBank/DDBJ databases">
        <title>Draft sequence of Acidithiobacillus ferrooxidans CCM 4253.</title>
        <authorList>
            <person name="Moya-Beltran A."/>
            <person name="Castro M."/>
            <person name="Covarrubias P.C."/>
            <person name="Issotta F."/>
            <person name="Janiczek O."/>
            <person name="Mandl M."/>
            <person name="Kucera J."/>
            <person name="Quatrini R."/>
        </authorList>
    </citation>
    <scope>NUCLEOTIDE SEQUENCE [LARGE SCALE GENOMIC DNA]</scope>
    <source>
        <strain evidence="9 10">CCM 4253</strain>
    </source>
</reference>
<proteinExistence type="inferred from homology"/>
<dbReference type="EMBL" id="QKQP01000001">
    <property type="protein sequence ID" value="PZD82464.1"/>
    <property type="molecule type" value="Genomic_DNA"/>
</dbReference>
<comment type="caution">
    <text evidence="9">The sequence shown here is derived from an EMBL/GenBank/DDBJ whole genome shotgun (WGS) entry which is preliminary data.</text>
</comment>
<evidence type="ECO:0000259" key="7">
    <source>
        <dbReference type="Pfam" id="PF03755"/>
    </source>
</evidence>
<organism evidence="9 10">
    <name type="scientific">Acidithiobacillus ferrooxidans</name>
    <name type="common">Thiobacillus ferrooxidans</name>
    <dbReference type="NCBI Taxonomy" id="920"/>
    <lineage>
        <taxon>Bacteria</taxon>
        <taxon>Pseudomonadati</taxon>
        <taxon>Pseudomonadota</taxon>
        <taxon>Acidithiobacillia</taxon>
        <taxon>Acidithiobacillales</taxon>
        <taxon>Acidithiobacillaceae</taxon>
        <taxon>Acidithiobacillus</taxon>
    </lineage>
</organism>
<evidence type="ECO:0000256" key="3">
    <source>
        <dbReference type="ARBA" id="ARBA00022759"/>
    </source>
</evidence>
<keyword evidence="6" id="KW-0175">Coiled coil</keyword>
<feature type="domain" description="Endoribonuclease YicC-like C-terminal" evidence="8">
    <location>
        <begin position="172"/>
        <end position="287"/>
    </location>
</feature>
<evidence type="ECO:0000256" key="5">
    <source>
        <dbReference type="ARBA" id="ARBA00035648"/>
    </source>
</evidence>
<dbReference type="OrthoDB" id="9771229at2"/>
<sequence>MIRSMTGFARCESRGAWGTLAWELRTVNHRFLDVGLRLPEGLGALEAAVRTRLQKTLARGRVDAWLRFQPAAGGSLCLNTALATELRGLYGELADIWEFEETAFNPWDVLRWPGMVQASGIDTEALEAEVLALLDTALTGLQEAREREGAALTQLLLSRVDAIAGQTAALRDHLPHLEKALRERLQARLHDSAQQVDAGRWEQELLFYLQRQDVAEELDRLDTHLAELRRVLQRREAAGRRLDFLMQELNREANTLASKAGDSQVTFASVELKVLIEQMREQVQNVE</sequence>
<dbReference type="GeneID" id="65279920"/>
<gene>
    <name evidence="9" type="ORF">DN052_05480</name>
</gene>
<accession>A0A2W1KKU0</accession>
<keyword evidence="3" id="KW-0255">Endonuclease</keyword>
<dbReference type="RefSeq" id="WP_012536207.1">
    <property type="nucleotide sequence ID" value="NZ_AP025160.1"/>
</dbReference>
<evidence type="ECO:0000313" key="10">
    <source>
        <dbReference type="Proteomes" id="UP000248886"/>
    </source>
</evidence>
<dbReference type="OMA" id="INREVNT"/>
<dbReference type="InterPro" id="IPR005229">
    <property type="entry name" value="YicC/YloC-like"/>
</dbReference>
<comment type="cofactor">
    <cofactor evidence="1">
        <name>a divalent metal cation</name>
        <dbReference type="ChEBI" id="CHEBI:60240"/>
    </cofactor>
</comment>
<evidence type="ECO:0000313" key="9">
    <source>
        <dbReference type="EMBL" id="PZD82464.1"/>
    </source>
</evidence>
<dbReference type="GO" id="GO:0004521">
    <property type="term" value="F:RNA endonuclease activity"/>
    <property type="evidence" value="ECO:0007669"/>
    <property type="project" value="InterPro"/>
</dbReference>
<evidence type="ECO:0000256" key="4">
    <source>
        <dbReference type="ARBA" id="ARBA00022801"/>
    </source>
</evidence>
<dbReference type="PANTHER" id="PTHR30636">
    <property type="entry name" value="UPF0701 PROTEIN YICC"/>
    <property type="match status" value="1"/>
</dbReference>
<feature type="coiled-coil region" evidence="6">
    <location>
        <begin position="211"/>
        <end position="248"/>
    </location>
</feature>
<evidence type="ECO:0000256" key="2">
    <source>
        <dbReference type="ARBA" id="ARBA00022722"/>
    </source>
</evidence>
<dbReference type="NCBIfam" id="TIGR00255">
    <property type="entry name" value="YicC/YloC family endoribonuclease"/>
    <property type="match status" value="1"/>
</dbReference>
<evidence type="ECO:0000256" key="6">
    <source>
        <dbReference type="SAM" id="Coils"/>
    </source>
</evidence>